<proteinExistence type="predicted"/>
<dbReference type="PANTHER" id="PTHR33186:SF26">
    <property type="entry name" value="DUF295 DOMAIN-CONTAINING PROTEIN"/>
    <property type="match status" value="1"/>
</dbReference>
<organism evidence="1">
    <name type="scientific">Aegilops tauschii</name>
    <name type="common">Tausch's goatgrass</name>
    <name type="synonym">Aegilops squarrosa</name>
    <dbReference type="NCBI Taxonomy" id="37682"/>
    <lineage>
        <taxon>Eukaryota</taxon>
        <taxon>Viridiplantae</taxon>
        <taxon>Streptophyta</taxon>
        <taxon>Embryophyta</taxon>
        <taxon>Tracheophyta</taxon>
        <taxon>Spermatophyta</taxon>
        <taxon>Magnoliopsida</taxon>
        <taxon>Liliopsida</taxon>
        <taxon>Poales</taxon>
        <taxon>Poaceae</taxon>
        <taxon>BOP clade</taxon>
        <taxon>Pooideae</taxon>
        <taxon>Triticodae</taxon>
        <taxon>Triticeae</taxon>
        <taxon>Triticinae</taxon>
        <taxon>Aegilops</taxon>
    </lineage>
</organism>
<dbReference type="AlphaFoldDB" id="M8BN29"/>
<accession>M8BN29</accession>
<name>M8BN29_AEGTA</name>
<evidence type="ECO:0008006" key="2">
    <source>
        <dbReference type="Google" id="ProtNLM"/>
    </source>
</evidence>
<dbReference type="PANTHER" id="PTHR33186">
    <property type="entry name" value="OS10G0136150 PROTEIN-RELATED"/>
    <property type="match status" value="1"/>
</dbReference>
<dbReference type="ExpressionAtlas" id="M8BN29">
    <property type="expression patterns" value="baseline"/>
</dbReference>
<evidence type="ECO:0000313" key="1">
    <source>
        <dbReference type="EnsemblPlants" id="EMT23228"/>
    </source>
</evidence>
<dbReference type="EnsemblPlants" id="EMT23228">
    <property type="protein sequence ID" value="EMT23228"/>
    <property type="gene ID" value="F775_15398"/>
</dbReference>
<sequence>MSETGAWGELTSTHGSSLLYFVIYEDYQESGWILEYDLSRHSLTLFSAPDNNRGLHYLVLTEDGGLGVIQQLHPHLKLWTREANNGTDARWVLSRVISPCNLLPTSARLGEGYRVLVVGFAEGANAIFVCTMAGLFTIELQSEQVRKLCDDCSFRNVVPVVTFYTPVPRGNHQNLLLWSLARRQVVRRV</sequence>
<reference evidence="1" key="1">
    <citation type="submission" date="2015-06" db="UniProtKB">
        <authorList>
            <consortium name="EnsemblPlants"/>
        </authorList>
    </citation>
    <scope>IDENTIFICATION</scope>
</reference>
<protein>
    <recommendedName>
        <fullName evidence="2">F-box associated domain-containing protein</fullName>
    </recommendedName>
</protein>